<dbReference type="AlphaFoldDB" id="A0A060S4I0"/>
<organism evidence="1 2">
    <name type="scientific">Pycnoporus cinnabarinus</name>
    <name type="common">Cinnabar-red polypore</name>
    <name type="synonym">Trametes cinnabarina</name>
    <dbReference type="NCBI Taxonomy" id="5643"/>
    <lineage>
        <taxon>Eukaryota</taxon>
        <taxon>Fungi</taxon>
        <taxon>Dikarya</taxon>
        <taxon>Basidiomycota</taxon>
        <taxon>Agaricomycotina</taxon>
        <taxon>Agaricomycetes</taxon>
        <taxon>Polyporales</taxon>
        <taxon>Polyporaceae</taxon>
        <taxon>Trametes</taxon>
    </lineage>
</organism>
<dbReference type="STRING" id="5643.A0A060S4I0"/>
<keyword evidence="2" id="KW-1185">Reference proteome</keyword>
<dbReference type="EMBL" id="CCBP010000034">
    <property type="protein sequence ID" value="CDO69240.1"/>
    <property type="molecule type" value="Genomic_DNA"/>
</dbReference>
<evidence type="ECO:0000313" key="1">
    <source>
        <dbReference type="EMBL" id="CDO69240.1"/>
    </source>
</evidence>
<reference evidence="1" key="1">
    <citation type="submission" date="2014-01" db="EMBL/GenBank/DDBJ databases">
        <title>The genome of the white-rot fungus Pycnoporus cinnabarinus: a basidiomycete model with a versatile arsenal for lignocellulosic biomass breakdown.</title>
        <authorList>
            <person name="Levasseur A."/>
            <person name="Lomascolo A."/>
            <person name="Ruiz-Duenas F.J."/>
            <person name="Uzan E."/>
            <person name="Piumi F."/>
            <person name="Kues U."/>
            <person name="Ram A.F.J."/>
            <person name="Murat C."/>
            <person name="Haon M."/>
            <person name="Benoit I."/>
            <person name="Arfi Y."/>
            <person name="Chevret D."/>
            <person name="Drula E."/>
            <person name="Kwon M.J."/>
            <person name="Gouret P."/>
            <person name="Lesage-Meessen L."/>
            <person name="Lombard V."/>
            <person name="Mariette J."/>
            <person name="Noirot C."/>
            <person name="Park J."/>
            <person name="Patyshakuliyeva A."/>
            <person name="Wieneger R.A.B."/>
            <person name="Wosten H.A.B."/>
            <person name="Martin F."/>
            <person name="Coutinho P.M."/>
            <person name="de Vries R."/>
            <person name="Martinez A.T."/>
            <person name="Klopp C."/>
            <person name="Pontarotti P."/>
            <person name="Henrissat B."/>
            <person name="Record E."/>
        </authorList>
    </citation>
    <scope>NUCLEOTIDE SEQUENCE [LARGE SCALE GENOMIC DNA]</scope>
    <source>
        <strain evidence="1">BRFM137</strain>
    </source>
</reference>
<name>A0A060S4I0_PYCCI</name>
<dbReference type="OrthoDB" id="2734547at2759"/>
<accession>A0A060S4I0</accession>
<gene>
    <name evidence="1" type="ORF">BN946_scf185042.g142</name>
</gene>
<dbReference type="HOGENOM" id="CLU_2428136_0_0_1"/>
<protein>
    <recommendedName>
        <fullName evidence="3">F-box domain-containing protein</fullName>
    </recommendedName>
</protein>
<sequence length="91" mass="10221">MPELPPETINRIIDYLHDDHGTLAACALAARIVHFASRYHRFSTVALNLRRIPRLIQLLDSAPDLAHCISSLRLDVKFTSGIDFIGDLEVL</sequence>
<dbReference type="OMA" id="LAHCISS"/>
<evidence type="ECO:0000313" key="2">
    <source>
        <dbReference type="Proteomes" id="UP000029665"/>
    </source>
</evidence>
<dbReference type="Proteomes" id="UP000029665">
    <property type="component" value="Unassembled WGS sequence"/>
</dbReference>
<evidence type="ECO:0008006" key="3">
    <source>
        <dbReference type="Google" id="ProtNLM"/>
    </source>
</evidence>
<proteinExistence type="predicted"/>
<comment type="caution">
    <text evidence="1">The sequence shown here is derived from an EMBL/GenBank/DDBJ whole genome shotgun (WGS) entry which is preliminary data.</text>
</comment>